<feature type="domain" description="SAM" evidence="3">
    <location>
        <begin position="376"/>
        <end position="452"/>
    </location>
</feature>
<name>X6NQN8_RETFI</name>
<comment type="caution">
    <text evidence="4">The sequence shown here is derived from an EMBL/GenBank/DDBJ whole genome shotgun (WGS) entry which is preliminary data.</text>
</comment>
<gene>
    <name evidence="4" type="ORF">RFI_09119</name>
</gene>
<dbReference type="SUPFAM" id="SSF47769">
    <property type="entry name" value="SAM/Pointed domain"/>
    <property type="match status" value="1"/>
</dbReference>
<keyword evidence="2" id="KW-0812">Transmembrane</keyword>
<evidence type="ECO:0000256" key="1">
    <source>
        <dbReference type="SAM" id="MobiDB-lite"/>
    </source>
</evidence>
<keyword evidence="5" id="KW-1185">Reference proteome</keyword>
<dbReference type="InterPro" id="IPR013761">
    <property type="entry name" value="SAM/pointed_sf"/>
</dbReference>
<evidence type="ECO:0000313" key="5">
    <source>
        <dbReference type="Proteomes" id="UP000023152"/>
    </source>
</evidence>
<protein>
    <recommendedName>
        <fullName evidence="3">SAM domain-containing protein</fullName>
    </recommendedName>
</protein>
<proteinExistence type="predicted"/>
<evidence type="ECO:0000256" key="2">
    <source>
        <dbReference type="SAM" id="Phobius"/>
    </source>
</evidence>
<sequence>MTKTQVTLFDFYLKNDGYIFLSSKFFFFFFVICVLKQMQSKKKESININFPLEKSNLLNDIDKKNDKISNVFDGLGNNIKKVASPPMAPINSMMSLPNLNFDLSQALMKTQLIHSESAPPNDPMLPSSCARYDILPMGMKNLAPKMLRECDDPPIPPHFGSFPLLLTPGSSVPKQTDSRKNNLQLFGLVGMTDIHRDSGETEKMMNQSKTNKTNGNSEAELVANKRTIFPWNNHNFAHVNKQENGSADLHLAIEKEKKNTIVNNPQIFELNANQSKSSMPKAKKDILTNESKSMTTTQEKAYSMDSSESNENASNLSLLPASMIEEELAKIMDDESKNNQSYEKMFEQMQEKQILKRKIHEQLEAWKYFLENWRKWYIDDLHAYLIRIDDQQFARYFPTVDDLKTRWAKEHSQPFKGDDLMNLDREDLFVLGVTDRNDRQTIANRIRDLCTGNLFQNKN</sequence>
<dbReference type="EMBL" id="ASPP01006920">
    <property type="protein sequence ID" value="ETO28014.1"/>
    <property type="molecule type" value="Genomic_DNA"/>
</dbReference>
<organism evidence="4 5">
    <name type="scientific">Reticulomyxa filosa</name>
    <dbReference type="NCBI Taxonomy" id="46433"/>
    <lineage>
        <taxon>Eukaryota</taxon>
        <taxon>Sar</taxon>
        <taxon>Rhizaria</taxon>
        <taxon>Retaria</taxon>
        <taxon>Foraminifera</taxon>
        <taxon>Monothalamids</taxon>
        <taxon>Reticulomyxidae</taxon>
        <taxon>Reticulomyxa</taxon>
    </lineage>
</organism>
<dbReference type="PROSITE" id="PS50105">
    <property type="entry name" value="SAM_DOMAIN"/>
    <property type="match status" value="1"/>
</dbReference>
<dbReference type="AlphaFoldDB" id="X6NQN8"/>
<evidence type="ECO:0000259" key="3">
    <source>
        <dbReference type="PROSITE" id="PS50105"/>
    </source>
</evidence>
<keyword evidence="2" id="KW-1133">Transmembrane helix</keyword>
<feature type="region of interest" description="Disordered" evidence="1">
    <location>
        <begin position="294"/>
        <end position="313"/>
    </location>
</feature>
<dbReference type="InterPro" id="IPR001660">
    <property type="entry name" value="SAM"/>
</dbReference>
<reference evidence="4 5" key="1">
    <citation type="journal article" date="2013" name="Curr. Biol.">
        <title>The Genome of the Foraminiferan Reticulomyxa filosa.</title>
        <authorList>
            <person name="Glockner G."/>
            <person name="Hulsmann N."/>
            <person name="Schleicher M."/>
            <person name="Noegel A.A."/>
            <person name="Eichinger L."/>
            <person name="Gallinger C."/>
            <person name="Pawlowski J."/>
            <person name="Sierra R."/>
            <person name="Euteneuer U."/>
            <person name="Pillet L."/>
            <person name="Moustafa A."/>
            <person name="Platzer M."/>
            <person name="Groth M."/>
            <person name="Szafranski K."/>
            <person name="Schliwa M."/>
        </authorList>
    </citation>
    <scope>NUCLEOTIDE SEQUENCE [LARGE SCALE GENOMIC DNA]</scope>
</reference>
<evidence type="ECO:0000313" key="4">
    <source>
        <dbReference type="EMBL" id="ETO28014.1"/>
    </source>
</evidence>
<accession>X6NQN8</accession>
<keyword evidence="2" id="KW-0472">Membrane</keyword>
<dbReference type="Proteomes" id="UP000023152">
    <property type="component" value="Unassembled WGS sequence"/>
</dbReference>
<feature type="transmembrane region" description="Helical" evidence="2">
    <location>
        <begin position="17"/>
        <end position="35"/>
    </location>
</feature>